<proteinExistence type="predicted"/>
<dbReference type="RefSeq" id="WP_139858438.1">
    <property type="nucleotide sequence ID" value="NZ_CAADFC020000004.1"/>
</dbReference>
<protein>
    <submittedName>
        <fullName evidence="1">Uncharacterized protein</fullName>
    </submittedName>
</protein>
<dbReference type="Proteomes" id="UP000328092">
    <property type="component" value="Unassembled WGS sequence"/>
</dbReference>
<sequence length="136" mass="14930">MGTTLKISDDVRWGKLVKSWATGRNYFDAAGQPIPIPRTLDELVRTASGVGVDIVFPDGMVGLAVIQYSPQTAVVKLPPKAMVEETEAQLRQPGAVYPMPPFYEQFFESPLPAMSTEDLFNLHAARIGDYSIRNCG</sequence>
<comment type="caution">
    <text evidence="1">The sequence shown here is derived from an EMBL/GenBank/DDBJ whole genome shotgun (WGS) entry which is preliminary data.</text>
</comment>
<dbReference type="OrthoDB" id="8075301at2"/>
<name>A0A508SV91_9BRAD</name>
<reference evidence="1" key="1">
    <citation type="submission" date="2019-02" db="EMBL/GenBank/DDBJ databases">
        <authorList>
            <person name="Pothier F.J."/>
        </authorList>
    </citation>
    <scope>NUCLEOTIDE SEQUENCE</scope>
    <source>
        <strain evidence="1">CI-1B</strain>
    </source>
</reference>
<dbReference type="EMBL" id="CAADFC020000004">
    <property type="protein sequence ID" value="VIO66559.1"/>
    <property type="molecule type" value="Genomic_DNA"/>
</dbReference>
<evidence type="ECO:0000313" key="2">
    <source>
        <dbReference type="Proteomes" id="UP000328092"/>
    </source>
</evidence>
<dbReference type="AlphaFoldDB" id="A0A508SV91"/>
<evidence type="ECO:0000313" key="1">
    <source>
        <dbReference type="EMBL" id="VIO66559.1"/>
    </source>
</evidence>
<keyword evidence="2" id="KW-1185">Reference proteome</keyword>
<organism evidence="1 2">
    <name type="scientific">Bradyrhizobium ivorense</name>
    <dbReference type="NCBI Taxonomy" id="2511166"/>
    <lineage>
        <taxon>Bacteria</taxon>
        <taxon>Pseudomonadati</taxon>
        <taxon>Pseudomonadota</taxon>
        <taxon>Alphaproteobacteria</taxon>
        <taxon>Hyphomicrobiales</taxon>
        <taxon>Nitrobacteraceae</taxon>
        <taxon>Bradyrhizobium</taxon>
    </lineage>
</organism>
<gene>
    <name evidence="1" type="ORF">CI1B_16810</name>
</gene>
<accession>A0A508SV91</accession>